<dbReference type="OrthoDB" id="5866049at2759"/>
<evidence type="ECO:0000313" key="3">
    <source>
        <dbReference type="WBParaSite" id="ACOC_0000588101-mRNA-1"/>
    </source>
</evidence>
<evidence type="ECO:0000313" key="2">
    <source>
        <dbReference type="Proteomes" id="UP000267027"/>
    </source>
</evidence>
<evidence type="ECO:0000313" key="1">
    <source>
        <dbReference type="EMBL" id="VDM57467.1"/>
    </source>
</evidence>
<organism evidence="3">
    <name type="scientific">Angiostrongylus costaricensis</name>
    <name type="common">Nematode worm</name>
    <dbReference type="NCBI Taxonomy" id="334426"/>
    <lineage>
        <taxon>Eukaryota</taxon>
        <taxon>Metazoa</taxon>
        <taxon>Ecdysozoa</taxon>
        <taxon>Nematoda</taxon>
        <taxon>Chromadorea</taxon>
        <taxon>Rhabditida</taxon>
        <taxon>Rhabditina</taxon>
        <taxon>Rhabditomorpha</taxon>
        <taxon>Strongyloidea</taxon>
        <taxon>Metastrongylidae</taxon>
        <taxon>Angiostrongylus</taxon>
    </lineage>
</organism>
<protein>
    <submittedName>
        <fullName evidence="3">Rho-GAP domain-containing protein</fullName>
    </submittedName>
</protein>
<reference evidence="1 2" key="2">
    <citation type="submission" date="2018-11" db="EMBL/GenBank/DDBJ databases">
        <authorList>
            <consortium name="Pathogen Informatics"/>
        </authorList>
    </citation>
    <scope>NUCLEOTIDE SEQUENCE [LARGE SCALE GENOMIC DNA]</scope>
    <source>
        <strain evidence="1 2">Costa Rica</strain>
    </source>
</reference>
<dbReference type="AlphaFoldDB" id="A0A0R3PM29"/>
<gene>
    <name evidence="1" type="ORF">ACOC_LOCUS5882</name>
</gene>
<dbReference type="WBParaSite" id="ACOC_0000588101-mRNA-1">
    <property type="protein sequence ID" value="ACOC_0000588101-mRNA-1"/>
    <property type="gene ID" value="ACOC_0000588101"/>
</dbReference>
<accession>A0A0R3PM29</accession>
<dbReference type="Proteomes" id="UP000267027">
    <property type="component" value="Unassembled WGS sequence"/>
</dbReference>
<dbReference type="EMBL" id="UYYA01003901">
    <property type="protein sequence ID" value="VDM57467.1"/>
    <property type="molecule type" value="Genomic_DNA"/>
</dbReference>
<keyword evidence="2" id="KW-1185">Reference proteome</keyword>
<name>A0A0R3PM29_ANGCS</name>
<dbReference type="STRING" id="334426.A0A0R3PM29"/>
<proteinExistence type="predicted"/>
<sequence length="177" mass="19185">SAVTNGGRIPFPTDRNSRHVDKVYSFLINTVKLVENEFMRSGFLPATPRNGYNGGQSSPRHPLYVDTQLANSIGEKRRSPATSVVDFIRGRSCATSVRSSCNIFSPSVSARASASTDGGVPTCDRISLAPLFSPVRGNSRHLSRIYHPGMRSLDSGLDLSSPTIGHHALLIKEVFPM</sequence>
<reference evidence="3" key="1">
    <citation type="submission" date="2017-02" db="UniProtKB">
        <authorList>
            <consortium name="WormBaseParasite"/>
        </authorList>
    </citation>
    <scope>IDENTIFICATION</scope>
</reference>